<comment type="caution">
    <text evidence="1">The sequence shown here is derived from an EMBL/GenBank/DDBJ whole genome shotgun (WGS) entry which is preliminary data.</text>
</comment>
<proteinExistence type="predicted"/>
<organism evidence="1">
    <name type="scientific">marine sediment metagenome</name>
    <dbReference type="NCBI Taxonomy" id="412755"/>
    <lineage>
        <taxon>unclassified sequences</taxon>
        <taxon>metagenomes</taxon>
        <taxon>ecological metagenomes</taxon>
    </lineage>
</organism>
<evidence type="ECO:0000313" key="1">
    <source>
        <dbReference type="EMBL" id="GAI19174.1"/>
    </source>
</evidence>
<dbReference type="EMBL" id="BARV01022304">
    <property type="protein sequence ID" value="GAI19174.1"/>
    <property type="molecule type" value="Genomic_DNA"/>
</dbReference>
<accession>X1NKF7</accession>
<protein>
    <submittedName>
        <fullName evidence="1">Uncharacterized protein</fullName>
    </submittedName>
</protein>
<name>X1NKF7_9ZZZZ</name>
<gene>
    <name evidence="1" type="ORF">S06H3_36792</name>
</gene>
<sequence length="71" mass="8219">AETLVDPFNNGPFVYKLTDDSFKLYSKGKNNTDEDGKYKRRYGEASEGDDWLIWPQRSRKIKEGTADAEQQ</sequence>
<reference evidence="1" key="1">
    <citation type="journal article" date="2014" name="Front. Microbiol.">
        <title>High frequency of phylogenetically diverse reductive dehalogenase-homologous genes in deep subseafloor sedimentary metagenomes.</title>
        <authorList>
            <person name="Kawai M."/>
            <person name="Futagami T."/>
            <person name="Toyoda A."/>
            <person name="Takaki Y."/>
            <person name="Nishi S."/>
            <person name="Hori S."/>
            <person name="Arai W."/>
            <person name="Tsubouchi T."/>
            <person name="Morono Y."/>
            <person name="Uchiyama I."/>
            <person name="Ito T."/>
            <person name="Fujiyama A."/>
            <person name="Inagaki F."/>
            <person name="Takami H."/>
        </authorList>
    </citation>
    <scope>NUCLEOTIDE SEQUENCE</scope>
    <source>
        <strain evidence="1">Expedition CK06-06</strain>
    </source>
</reference>
<feature type="non-terminal residue" evidence="1">
    <location>
        <position position="1"/>
    </location>
</feature>
<dbReference type="AlphaFoldDB" id="X1NKF7"/>